<dbReference type="RefSeq" id="WP_050058252.1">
    <property type="nucleotide sequence ID" value="NZ_JACHEK010000009.1"/>
</dbReference>
<feature type="transmembrane region" description="Helical" evidence="2">
    <location>
        <begin position="230"/>
        <end position="252"/>
    </location>
</feature>
<dbReference type="PANTHER" id="PTHR34978">
    <property type="entry name" value="POSSIBLE SENSOR-TRANSDUCER PROTEIN BLAR"/>
    <property type="match status" value="1"/>
</dbReference>
<evidence type="ECO:0000259" key="3">
    <source>
        <dbReference type="Pfam" id="PF05569"/>
    </source>
</evidence>
<keyword evidence="2" id="KW-0472">Membrane</keyword>
<feature type="region of interest" description="Disordered" evidence="1">
    <location>
        <begin position="618"/>
        <end position="668"/>
    </location>
</feature>
<dbReference type="EMBL" id="JACHEK010000009">
    <property type="protein sequence ID" value="MBB6146298.1"/>
    <property type="molecule type" value="Genomic_DNA"/>
</dbReference>
<accession>A0A841K6T7</accession>
<feature type="domain" description="Peptidase M56" evidence="3">
    <location>
        <begin position="73"/>
        <end position="314"/>
    </location>
</feature>
<dbReference type="Proteomes" id="UP000538666">
    <property type="component" value="Unassembled WGS sequence"/>
</dbReference>
<name>A0A841K6T7_9BACT</name>
<evidence type="ECO:0000313" key="4">
    <source>
        <dbReference type="EMBL" id="MBB6146298.1"/>
    </source>
</evidence>
<dbReference type="InterPro" id="IPR008756">
    <property type="entry name" value="Peptidase_M56"/>
</dbReference>
<feature type="compositionally biased region" description="Basic and acidic residues" evidence="1">
    <location>
        <begin position="658"/>
        <end position="668"/>
    </location>
</feature>
<sequence length="668" mass="71932">MTTLLVESGLRSLMMAVIVWGGIKLLGVRHVLAQKIAWGLVLLTAFAMPLLMHWQAAHPGAALVVPVKQTPVVTAIEKRVSSLNITPSPSRSGIASTPTASVPTPLTSTSLTSIDEAIPTISLQPATRSSATWHASDLVRYIVPSYLAVSAVLLIRLLFGLALAMRIWNRAEPASPILEPRATVRISDRIQSPVTIGSGIVLPENYTEWDRSKLRFVLAHERSHVCQGDFYLQLLASLYAALVWISPLGWYLKHRLAELGEAISDHAALQEANDHSSYAEVLLEFAAMPRHGFAGVTAGVGMARSSNIQRRIERILNERIFRSAFLSGRRHAVIAALLVPCGLVLATSLLHVQAAEAVKAKAVAVLTTEIKVGVGMDNGQEAKPSTLLPPAAIAPLNTKPEPAVLAAIAENSNSAHVVLAEDAEPAAPGANDAPDVEDAQNQSAQIQGWSDSGDDNSFAVVDGDKNSTTSVHRHTYFIGSSDDYGELDRVRTKVHGSFLWFEHDGKSYVVTDPALVAKIKALYAPQEELGRRQAELGKQQGELGRQQGLLGAQQEMVKVPVPDISKEIAELQRSIQSISSQATQESLSELQSKLGEMQSKLGEAQSQAGAKMGVFGEQQGELGRKQGELGRQQGELGREQARIAREASRQAQSIIDQALRDGKAKPVE</sequence>
<feature type="compositionally biased region" description="Basic and acidic residues" evidence="1">
    <location>
        <begin position="636"/>
        <end position="648"/>
    </location>
</feature>
<dbReference type="CDD" id="cd07341">
    <property type="entry name" value="M56_BlaR1_MecR1_like"/>
    <property type="match status" value="1"/>
</dbReference>
<evidence type="ECO:0000313" key="5">
    <source>
        <dbReference type="Proteomes" id="UP000538666"/>
    </source>
</evidence>
<feature type="transmembrane region" description="Helical" evidence="2">
    <location>
        <begin position="146"/>
        <end position="168"/>
    </location>
</feature>
<dbReference type="OrthoDB" id="117081at2"/>
<keyword evidence="5" id="KW-1185">Reference proteome</keyword>
<feature type="region of interest" description="Disordered" evidence="1">
    <location>
        <begin position="87"/>
        <end position="107"/>
    </location>
</feature>
<keyword evidence="2" id="KW-1133">Transmembrane helix</keyword>
<organism evidence="4 5">
    <name type="scientific">Silvibacterium bohemicum</name>
    <dbReference type="NCBI Taxonomy" id="1577686"/>
    <lineage>
        <taxon>Bacteria</taxon>
        <taxon>Pseudomonadati</taxon>
        <taxon>Acidobacteriota</taxon>
        <taxon>Terriglobia</taxon>
        <taxon>Terriglobales</taxon>
        <taxon>Acidobacteriaceae</taxon>
        <taxon>Silvibacterium</taxon>
    </lineage>
</organism>
<feature type="compositionally biased region" description="Polar residues" evidence="1">
    <location>
        <begin position="439"/>
        <end position="450"/>
    </location>
</feature>
<feature type="transmembrane region" description="Helical" evidence="2">
    <location>
        <begin position="36"/>
        <end position="54"/>
    </location>
</feature>
<proteinExistence type="predicted"/>
<protein>
    <submittedName>
        <fullName evidence="4">Beta-lactamase regulating signal transducer with metallopeptidase domain</fullName>
    </submittedName>
</protein>
<gene>
    <name evidence="4" type="ORF">HNQ77_004270</name>
</gene>
<reference evidence="4 5" key="1">
    <citation type="submission" date="2020-08" db="EMBL/GenBank/DDBJ databases">
        <title>Genomic Encyclopedia of Type Strains, Phase IV (KMG-IV): sequencing the most valuable type-strain genomes for metagenomic binning, comparative biology and taxonomic classification.</title>
        <authorList>
            <person name="Goeker M."/>
        </authorList>
    </citation>
    <scope>NUCLEOTIDE SEQUENCE [LARGE SCALE GENOMIC DNA]</scope>
    <source>
        <strain evidence="4 5">DSM 103733</strain>
    </source>
</reference>
<dbReference type="AlphaFoldDB" id="A0A841K6T7"/>
<dbReference type="InterPro" id="IPR052173">
    <property type="entry name" value="Beta-lactam_resp_regulator"/>
</dbReference>
<keyword evidence="2" id="KW-0812">Transmembrane</keyword>
<feature type="transmembrane region" description="Helical" evidence="2">
    <location>
        <begin position="12"/>
        <end position="30"/>
    </location>
</feature>
<dbReference type="PANTHER" id="PTHR34978:SF3">
    <property type="entry name" value="SLR0241 PROTEIN"/>
    <property type="match status" value="1"/>
</dbReference>
<feature type="compositionally biased region" description="Low complexity" evidence="1">
    <location>
        <begin position="95"/>
        <end position="107"/>
    </location>
</feature>
<dbReference type="Pfam" id="PF05569">
    <property type="entry name" value="Peptidase_M56"/>
    <property type="match status" value="1"/>
</dbReference>
<evidence type="ECO:0000256" key="2">
    <source>
        <dbReference type="SAM" id="Phobius"/>
    </source>
</evidence>
<comment type="caution">
    <text evidence="4">The sequence shown here is derived from an EMBL/GenBank/DDBJ whole genome shotgun (WGS) entry which is preliminary data.</text>
</comment>
<feature type="region of interest" description="Disordered" evidence="1">
    <location>
        <begin position="425"/>
        <end position="454"/>
    </location>
</feature>
<evidence type="ECO:0000256" key="1">
    <source>
        <dbReference type="SAM" id="MobiDB-lite"/>
    </source>
</evidence>